<dbReference type="EMBL" id="UWOC01000148">
    <property type="protein sequence ID" value="VCU08961.1"/>
    <property type="molecule type" value="Genomic_DNA"/>
</dbReference>
<dbReference type="AlphaFoldDB" id="A0A447CUK4"/>
<sequence length="120" mass="13441">MTPDPTPVDPTSVDPATLDPTTRTALEAAVFRRLVEHLRQRSDVQNIDLMNLAGFCRNCLSNWLKEAAEAHGVPLSKEASREAVYGMPYEDWKEKHQREATAAQKAAFAVSHRHEPHDHG</sequence>
<evidence type="ECO:0000313" key="4">
    <source>
        <dbReference type="Proteomes" id="UP000289200"/>
    </source>
</evidence>
<evidence type="ECO:0000256" key="1">
    <source>
        <dbReference type="SAM" id="MobiDB-lite"/>
    </source>
</evidence>
<proteinExistence type="predicted"/>
<dbReference type="OrthoDB" id="9802252at2"/>
<keyword evidence="4" id="KW-1185">Reference proteome</keyword>
<name>A0A447CUK4_9BRAD</name>
<dbReference type="Gene3D" id="1.10.3340.10">
    <property type="entry name" value="SMc04008-like"/>
    <property type="match status" value="1"/>
</dbReference>
<feature type="region of interest" description="Disordered" evidence="1">
    <location>
        <begin position="98"/>
        <end position="120"/>
    </location>
</feature>
<dbReference type="InterPro" id="IPR023163">
    <property type="entry name" value="SMc04008-like_domain"/>
</dbReference>
<gene>
    <name evidence="3" type="ORF">RHODGE_RHODGE_02720</name>
</gene>
<dbReference type="InterPro" id="IPR036810">
    <property type="entry name" value="SMc04008-like_sf"/>
</dbReference>
<accession>A0A447CUK4</accession>
<dbReference type="Proteomes" id="UP000289200">
    <property type="component" value="Unassembled WGS sequence"/>
</dbReference>
<reference evidence="4" key="1">
    <citation type="submission" date="2018-10" db="EMBL/GenBank/DDBJ databases">
        <authorList>
            <person name="Peiro R."/>
            <person name="Begona"/>
            <person name="Cbmso G."/>
            <person name="Lopez M."/>
            <person name="Gonzalez S."/>
            <person name="Sacristan E."/>
            <person name="Castillo E."/>
        </authorList>
    </citation>
    <scope>NUCLEOTIDE SEQUENCE [LARGE SCALE GENOMIC DNA]</scope>
</reference>
<protein>
    <recommendedName>
        <fullName evidence="2">SMc04008-like domain-containing protein</fullName>
    </recommendedName>
</protein>
<dbReference type="SUPFAM" id="SSF158757">
    <property type="entry name" value="SMc04008-like"/>
    <property type="match status" value="1"/>
</dbReference>
<evidence type="ECO:0000259" key="2">
    <source>
        <dbReference type="Pfam" id="PF06844"/>
    </source>
</evidence>
<feature type="region of interest" description="Disordered" evidence="1">
    <location>
        <begin position="1"/>
        <end position="21"/>
    </location>
</feature>
<evidence type="ECO:0000313" key="3">
    <source>
        <dbReference type="EMBL" id="VCU08961.1"/>
    </source>
</evidence>
<comment type="caution">
    <text evidence="3">The sequence shown here is derived from an EMBL/GenBank/DDBJ whole genome shotgun (WGS) entry which is preliminary data.</text>
</comment>
<dbReference type="Pfam" id="PF06844">
    <property type="entry name" value="DUF1244"/>
    <property type="match status" value="1"/>
</dbReference>
<feature type="domain" description="SMc04008-like" evidence="2">
    <location>
        <begin position="44"/>
        <end position="109"/>
    </location>
</feature>
<organism evidence="3 4">
    <name type="scientific">Rhodoplanes serenus</name>
    <dbReference type="NCBI Taxonomy" id="200615"/>
    <lineage>
        <taxon>Bacteria</taxon>
        <taxon>Pseudomonadati</taxon>
        <taxon>Pseudomonadota</taxon>
        <taxon>Alphaproteobacteria</taxon>
        <taxon>Hyphomicrobiales</taxon>
        <taxon>Nitrobacteraceae</taxon>
        <taxon>Rhodoplanes</taxon>
    </lineage>
</organism>